<dbReference type="STRING" id="1656094.BFC18_04165"/>
<protein>
    <recommendedName>
        <fullName evidence="4">DUF4381 domain-containing protein</fullName>
    </recommendedName>
</protein>
<dbReference type="EMBL" id="MDHN01000006">
    <property type="protein sequence ID" value="OFC72267.1"/>
    <property type="molecule type" value="Genomic_DNA"/>
</dbReference>
<evidence type="ECO:0000256" key="1">
    <source>
        <dbReference type="SAM" id="Phobius"/>
    </source>
</evidence>
<keyword evidence="1" id="KW-0472">Membrane</keyword>
<proteinExistence type="predicted"/>
<keyword evidence="3" id="KW-1185">Reference proteome</keyword>
<keyword evidence="1" id="KW-1133">Transmembrane helix</keyword>
<organism evidence="2 3">
    <name type="scientific">Alteromonas confluentis</name>
    <dbReference type="NCBI Taxonomy" id="1656094"/>
    <lineage>
        <taxon>Bacteria</taxon>
        <taxon>Pseudomonadati</taxon>
        <taxon>Pseudomonadota</taxon>
        <taxon>Gammaproteobacteria</taxon>
        <taxon>Alteromonadales</taxon>
        <taxon>Alteromonadaceae</taxon>
        <taxon>Alteromonas/Salinimonas group</taxon>
        <taxon>Alteromonas</taxon>
    </lineage>
</organism>
<reference evidence="2 3" key="1">
    <citation type="submission" date="2016-08" db="EMBL/GenBank/DDBJ databases">
        <authorList>
            <person name="Seilhamer J.J."/>
        </authorList>
    </citation>
    <scope>NUCLEOTIDE SEQUENCE [LARGE SCALE GENOMIC DNA]</scope>
    <source>
        <strain evidence="2 3">KCTC 42603</strain>
    </source>
</reference>
<comment type="caution">
    <text evidence="2">The sequence shown here is derived from an EMBL/GenBank/DDBJ whole genome shotgun (WGS) entry which is preliminary data.</text>
</comment>
<dbReference type="AlphaFoldDB" id="A0A1E7ZFI8"/>
<evidence type="ECO:0000313" key="2">
    <source>
        <dbReference type="EMBL" id="OFC72267.1"/>
    </source>
</evidence>
<dbReference type="InterPro" id="IPR025489">
    <property type="entry name" value="DUF4381"/>
</dbReference>
<accession>A0A1E7ZFI8</accession>
<sequence>MPQTAAPNPLDQLKAIHTPTDVSAWPLAWGWWVIIIAVILLIVSSILLWKRYRQFTLAKRQALLLVEQIDPESPDAIATLNQILKRVSRHYDSASNVASMYGDQWTIYLMKRLPEKHQAATEQPFTDMNTLLYQKSAANSQQTSKIKVAVSHWIRHANIYSFSLRRSVREPATHV</sequence>
<dbReference type="Pfam" id="PF14316">
    <property type="entry name" value="DUF4381"/>
    <property type="match status" value="1"/>
</dbReference>
<keyword evidence="1" id="KW-0812">Transmembrane</keyword>
<feature type="transmembrane region" description="Helical" evidence="1">
    <location>
        <begin position="29"/>
        <end position="49"/>
    </location>
</feature>
<name>A0A1E7ZFI8_9ALTE</name>
<dbReference type="Proteomes" id="UP000175691">
    <property type="component" value="Unassembled WGS sequence"/>
</dbReference>
<evidence type="ECO:0000313" key="3">
    <source>
        <dbReference type="Proteomes" id="UP000175691"/>
    </source>
</evidence>
<evidence type="ECO:0008006" key="4">
    <source>
        <dbReference type="Google" id="ProtNLM"/>
    </source>
</evidence>
<dbReference type="OrthoDB" id="283083at2"/>
<dbReference type="RefSeq" id="WP_070123688.1">
    <property type="nucleotide sequence ID" value="NZ_MDHN01000006.1"/>
</dbReference>
<gene>
    <name evidence="2" type="ORF">BFC18_04165</name>
</gene>